<dbReference type="InterPro" id="IPR024344">
    <property type="entry name" value="MDMPI_metal-binding"/>
</dbReference>
<dbReference type="Proteomes" id="UP001501759">
    <property type="component" value="Unassembled WGS sequence"/>
</dbReference>
<comment type="caution">
    <text evidence="2">The sequence shown here is derived from an EMBL/GenBank/DDBJ whole genome shotgun (WGS) entry which is preliminary data.</text>
</comment>
<dbReference type="NCBIfam" id="TIGR03083">
    <property type="entry name" value="maleylpyruvate isomerase family mycothiol-dependent enzyme"/>
    <property type="match status" value="1"/>
</dbReference>
<gene>
    <name evidence="2" type="ORF">GCM10023335_20710</name>
</gene>
<accession>A0ABP9INS7</accession>
<dbReference type="InterPro" id="IPR017517">
    <property type="entry name" value="Maleyloyr_isom"/>
</dbReference>
<dbReference type="SUPFAM" id="SSF109854">
    <property type="entry name" value="DinB/YfiT-like putative metalloenzymes"/>
    <property type="match status" value="1"/>
</dbReference>
<evidence type="ECO:0000313" key="2">
    <source>
        <dbReference type="EMBL" id="GAA5004470.1"/>
    </source>
</evidence>
<dbReference type="Pfam" id="PF11716">
    <property type="entry name" value="MDMPI_N"/>
    <property type="match status" value="1"/>
</dbReference>
<dbReference type="GO" id="GO:0016853">
    <property type="term" value="F:isomerase activity"/>
    <property type="evidence" value="ECO:0007669"/>
    <property type="project" value="UniProtKB-KW"/>
</dbReference>
<proteinExistence type="predicted"/>
<dbReference type="RefSeq" id="WP_345644975.1">
    <property type="nucleotide sequence ID" value="NZ_BAABKB010000004.1"/>
</dbReference>
<protein>
    <submittedName>
        <fullName evidence="2">Maleylpyruvate isomerase family mycothiol-dependent enzyme</fullName>
    </submittedName>
</protein>
<reference evidence="3" key="1">
    <citation type="journal article" date="2019" name="Int. J. Syst. Evol. Microbiol.">
        <title>The Global Catalogue of Microorganisms (GCM) 10K type strain sequencing project: providing services to taxonomists for standard genome sequencing and annotation.</title>
        <authorList>
            <consortium name="The Broad Institute Genomics Platform"/>
            <consortium name="The Broad Institute Genome Sequencing Center for Infectious Disease"/>
            <person name="Wu L."/>
            <person name="Ma J."/>
        </authorList>
    </citation>
    <scope>NUCLEOTIDE SEQUENCE [LARGE SCALE GENOMIC DNA]</scope>
    <source>
        <strain evidence="3">JCM 18409</strain>
    </source>
</reference>
<sequence length="284" mass="30959">MSGRPDGPPVDRSWLGGPIDARPLFGPELAALLDLLRSLRPREWHGTPVPGWTVHDLAAHILGDYQGRLGRRTGENRPTFAPGETLEAFIHRTNQEWVDLHTGHSPAELIDALEQAGTEVRDRFAVADLDAAGLGVSWAGADPAPNWLDLAREFTEYWTHRQQIRHATGHATDPEPRALALVLDTFMRALPHTLRDSTAPVGTQVQVTVDGQAGGTWTVTATPDRWSLAESPLGPPAASLGMDAETAWRLCTRGIDPGTALGRSRTRGDRRLTEALSRIVSIVR</sequence>
<dbReference type="EMBL" id="BAABKB010000004">
    <property type="protein sequence ID" value="GAA5004470.1"/>
    <property type="molecule type" value="Genomic_DNA"/>
</dbReference>
<feature type="domain" description="Mycothiol-dependent maleylpyruvate isomerase metal-binding" evidence="1">
    <location>
        <begin position="27"/>
        <end position="164"/>
    </location>
</feature>
<name>A0ABP9INS7_9ACTN</name>
<keyword evidence="2" id="KW-0413">Isomerase</keyword>
<keyword evidence="3" id="KW-1185">Reference proteome</keyword>
<evidence type="ECO:0000313" key="3">
    <source>
        <dbReference type="Proteomes" id="UP001501759"/>
    </source>
</evidence>
<dbReference type="Gene3D" id="1.20.120.450">
    <property type="entry name" value="dinb family like domain"/>
    <property type="match status" value="1"/>
</dbReference>
<dbReference type="InterPro" id="IPR034660">
    <property type="entry name" value="DinB/YfiT-like"/>
</dbReference>
<organism evidence="2 3">
    <name type="scientific">Streptomyces siamensis</name>
    <dbReference type="NCBI Taxonomy" id="1274986"/>
    <lineage>
        <taxon>Bacteria</taxon>
        <taxon>Bacillati</taxon>
        <taxon>Actinomycetota</taxon>
        <taxon>Actinomycetes</taxon>
        <taxon>Kitasatosporales</taxon>
        <taxon>Streptomycetaceae</taxon>
        <taxon>Streptomyces</taxon>
    </lineage>
</organism>
<evidence type="ECO:0000259" key="1">
    <source>
        <dbReference type="Pfam" id="PF11716"/>
    </source>
</evidence>